<dbReference type="Proteomes" id="UP000728032">
    <property type="component" value="Unassembled WGS sequence"/>
</dbReference>
<feature type="region of interest" description="Disordered" evidence="1">
    <location>
        <begin position="790"/>
        <end position="905"/>
    </location>
</feature>
<sequence>MVAMNGVVAIDVCGFNDTIISRITYAFLIGQTLYIGNATFYYKTDIKGKNWHFDDGNTITDQFVTITSAVDFGGADHCNTKVADCEVMTKAFDKTLVIGDIGSGGSTPFGYKTYLTRGGALNPATDPNDMPWNLALNGTIGGTVSTHKMWPKDRYNGYLFAYDGTQQLLYAITSTPSTLQDVPVVGPPIQKVVTQIPVVGGVVADSYQLQYNGYLFAYDGTQQLLYAITSTPSTLQDVPVVGPPIQKVVTQIPVVGGVVADSYQLQYRLIDGQFNGQFVRKSVKRRYTALVVRNSNVFALADNGLVYILEPNASGVAAERKSYKLKEFLNCNQSSPLLSTASLLPAINTEKSRPGNGVGKGNHKPIDNVPKSGSEERVGTDGQLSGDDTSHEETDPTSKENKSNIIIILFRSNSEQNEKSPKLSKPKVTPKQVLKVGTPAKPSNIDKASRFKIPKTPTGAAKGSTESKIGSQKINLSTVSVRSKMFVSHSTFVWIVLVAINGVMGDTMDVCAFNGTIMDKLTGLFLIGDTLYFGNTTYYYRANIKDKVWKFDGGADIGDPDIRSLFTDCKPAQFSDFTSALDFGPANQCTKSVADCAVMTKAFDKTLMIGRMGSGGINQFGYKAYQTPADASNPSPVTDNDEMPWNLSLSAAITSTNNTFWPIDDSYSHYLFAYDGTDQRVYALTETPSGLNKAPILGPIFGGIANVLGVTGDHKLHYRQIDGKYTTKLAQGKYLGLVVRSGNVFAYENYLAVHLLDPNGAKKVATEVKTYTLKEFLNCNQSSPLLMSRILPKNDNESNGSDRDPEPNDTNDTTTPNGNETGGKVTGPPDNRSKFMTSGQKERVHTSKPDPNVKSESLSKAEPSTTRSADGSETSITGAAQGSTQSKIGSQESNVSVVSVRSNAN</sequence>
<dbReference type="OrthoDB" id="6536510at2759"/>
<accession>A0A7R9M291</accession>
<proteinExistence type="predicted"/>
<reference evidence="2" key="1">
    <citation type="submission" date="2020-11" db="EMBL/GenBank/DDBJ databases">
        <authorList>
            <person name="Tran Van P."/>
        </authorList>
    </citation>
    <scope>NUCLEOTIDE SEQUENCE</scope>
</reference>
<feature type="compositionally biased region" description="Low complexity" evidence="1">
    <location>
        <begin position="808"/>
        <end position="819"/>
    </location>
</feature>
<feature type="compositionally biased region" description="Basic and acidic residues" evidence="1">
    <location>
        <begin position="840"/>
        <end position="859"/>
    </location>
</feature>
<feature type="compositionally biased region" description="Basic and acidic residues" evidence="1">
    <location>
        <begin position="792"/>
        <end position="806"/>
    </location>
</feature>
<keyword evidence="3" id="KW-1185">Reference proteome</keyword>
<dbReference type="AlphaFoldDB" id="A0A7R9M291"/>
<feature type="region of interest" description="Disordered" evidence="1">
    <location>
        <begin position="348"/>
        <end position="402"/>
    </location>
</feature>
<feature type="compositionally biased region" description="Polar residues" evidence="1">
    <location>
        <begin position="860"/>
        <end position="892"/>
    </location>
</feature>
<evidence type="ECO:0000313" key="2">
    <source>
        <dbReference type="EMBL" id="CAD7651086.1"/>
    </source>
</evidence>
<protein>
    <submittedName>
        <fullName evidence="2">Uncharacterized protein</fullName>
    </submittedName>
</protein>
<gene>
    <name evidence="2" type="ORF">ONB1V03_LOCUS8140</name>
</gene>
<feature type="compositionally biased region" description="Low complexity" evidence="1">
    <location>
        <begin position="893"/>
        <end position="905"/>
    </location>
</feature>
<organism evidence="2">
    <name type="scientific">Oppiella nova</name>
    <dbReference type="NCBI Taxonomy" id="334625"/>
    <lineage>
        <taxon>Eukaryota</taxon>
        <taxon>Metazoa</taxon>
        <taxon>Ecdysozoa</taxon>
        <taxon>Arthropoda</taxon>
        <taxon>Chelicerata</taxon>
        <taxon>Arachnida</taxon>
        <taxon>Acari</taxon>
        <taxon>Acariformes</taxon>
        <taxon>Sarcoptiformes</taxon>
        <taxon>Oribatida</taxon>
        <taxon>Brachypylina</taxon>
        <taxon>Oppioidea</taxon>
        <taxon>Oppiidae</taxon>
        <taxon>Oppiella</taxon>
    </lineage>
</organism>
<name>A0A7R9M291_9ACAR</name>
<evidence type="ECO:0000313" key="3">
    <source>
        <dbReference type="Proteomes" id="UP000728032"/>
    </source>
</evidence>
<dbReference type="EMBL" id="CAJPVJ010004477">
    <property type="protein sequence ID" value="CAG2168653.1"/>
    <property type="molecule type" value="Genomic_DNA"/>
</dbReference>
<feature type="compositionally biased region" description="Basic and acidic residues" evidence="1">
    <location>
        <begin position="388"/>
        <end position="402"/>
    </location>
</feature>
<feature type="region of interest" description="Disordered" evidence="1">
    <location>
        <begin position="415"/>
        <end position="466"/>
    </location>
</feature>
<evidence type="ECO:0000256" key="1">
    <source>
        <dbReference type="SAM" id="MobiDB-lite"/>
    </source>
</evidence>
<dbReference type="EMBL" id="OC919302">
    <property type="protein sequence ID" value="CAD7651086.1"/>
    <property type="molecule type" value="Genomic_DNA"/>
</dbReference>